<proteinExistence type="predicted"/>
<dbReference type="Proteomes" id="UP001500729">
    <property type="component" value="Unassembled WGS sequence"/>
</dbReference>
<protein>
    <recommendedName>
        <fullName evidence="4">DUF4231 domain-containing protein</fullName>
    </recommendedName>
</protein>
<evidence type="ECO:0000313" key="2">
    <source>
        <dbReference type="EMBL" id="GAA0533613.1"/>
    </source>
</evidence>
<dbReference type="Pfam" id="PF14015">
    <property type="entry name" value="DUF4231"/>
    <property type="match status" value="1"/>
</dbReference>
<keyword evidence="1" id="KW-0812">Transmembrane</keyword>
<organism evidence="2 3">
    <name type="scientific">Saccharopolyspora erythraea</name>
    <name type="common">Streptomyces erythraeus</name>
    <dbReference type="NCBI Taxonomy" id="1836"/>
    <lineage>
        <taxon>Bacteria</taxon>
        <taxon>Bacillati</taxon>
        <taxon>Actinomycetota</taxon>
        <taxon>Actinomycetes</taxon>
        <taxon>Pseudonocardiales</taxon>
        <taxon>Pseudonocardiaceae</taxon>
        <taxon>Saccharopolyspora</taxon>
    </lineage>
</organism>
<keyword evidence="3" id="KW-1185">Reference proteome</keyword>
<name>A0ABN1D3Z2_SACER</name>
<comment type="caution">
    <text evidence="2">The sequence shown here is derived from an EMBL/GenBank/DDBJ whole genome shotgun (WGS) entry which is preliminary data.</text>
</comment>
<keyword evidence="1" id="KW-0472">Membrane</keyword>
<dbReference type="EMBL" id="BAAAGS010000022">
    <property type="protein sequence ID" value="GAA0533613.1"/>
    <property type="molecule type" value="Genomic_DNA"/>
</dbReference>
<feature type="transmembrane region" description="Helical" evidence="1">
    <location>
        <begin position="74"/>
        <end position="91"/>
    </location>
</feature>
<evidence type="ECO:0008006" key="4">
    <source>
        <dbReference type="Google" id="ProtNLM"/>
    </source>
</evidence>
<reference evidence="2 3" key="1">
    <citation type="journal article" date="2019" name="Int. J. Syst. Evol. Microbiol.">
        <title>The Global Catalogue of Microorganisms (GCM) 10K type strain sequencing project: providing services to taxonomists for standard genome sequencing and annotation.</title>
        <authorList>
            <consortium name="The Broad Institute Genomics Platform"/>
            <consortium name="The Broad Institute Genome Sequencing Center for Infectious Disease"/>
            <person name="Wu L."/>
            <person name="Ma J."/>
        </authorList>
    </citation>
    <scope>NUCLEOTIDE SEQUENCE [LARGE SCALE GENOMIC DNA]</scope>
    <source>
        <strain evidence="2 3">JCM 10303</strain>
    </source>
</reference>
<dbReference type="InterPro" id="IPR025325">
    <property type="entry name" value="DUF4231"/>
</dbReference>
<feature type="transmembrane region" description="Helical" evidence="1">
    <location>
        <begin position="44"/>
        <end position="62"/>
    </location>
</feature>
<sequence>MRFRPPFRHRLPDVSEHGLEAAADIYAQRLRAFYDSRARWHRRFYRFSGILVIAVGAGLPILTTQQFPGQDLVISIAGVTVAVSAGLRAFYRWDQSWILLRRTEIALTDAHWQWKAGLGADPVANAENTQRFLEELGSLRRQESDSFFQDLSFPGSAEASRPQH</sequence>
<evidence type="ECO:0000313" key="3">
    <source>
        <dbReference type="Proteomes" id="UP001500729"/>
    </source>
</evidence>
<accession>A0ABN1D3Z2</accession>
<dbReference type="NCBIfam" id="NF033634">
    <property type="entry name" value="SLATT_1"/>
    <property type="match status" value="1"/>
</dbReference>
<dbReference type="RefSeq" id="WP_009944872.1">
    <property type="nucleotide sequence ID" value="NZ_BAAAGS010000022.1"/>
</dbReference>
<evidence type="ECO:0000256" key="1">
    <source>
        <dbReference type="SAM" id="Phobius"/>
    </source>
</evidence>
<gene>
    <name evidence="2" type="ORF">GCM10009533_35950</name>
</gene>
<keyword evidence="1" id="KW-1133">Transmembrane helix</keyword>